<proteinExistence type="predicted"/>
<dbReference type="EMBL" id="CAEQ01000993">
    <property type="protein sequence ID" value="CCD13036.1"/>
    <property type="molecule type" value="Genomic_DNA"/>
</dbReference>
<name>F9W771_TRYCI</name>
<gene>
    <name evidence="1" type="ORF">TCIL3000_0_38520</name>
</gene>
<dbReference type="Proteomes" id="UP000000702">
    <property type="component" value="Unassembled WGS sequence"/>
</dbReference>
<evidence type="ECO:0000313" key="1">
    <source>
        <dbReference type="EMBL" id="CCD13036.1"/>
    </source>
</evidence>
<evidence type="ECO:0000313" key="2">
    <source>
        <dbReference type="Proteomes" id="UP000000702"/>
    </source>
</evidence>
<accession>F9W771</accession>
<keyword evidence="2" id="KW-1185">Reference proteome</keyword>
<dbReference type="AlphaFoldDB" id="F9W771"/>
<protein>
    <submittedName>
        <fullName evidence="1">WGS project CAEQ00000000 data, annotated contig 1577</fullName>
    </submittedName>
</protein>
<sequence>MKKMCQDFILAKHRISRKHSFKVLRELYLLRRFVKGNLARKCLHKWRCAYTLAVFLRRKTLPPTSDYTLLEDCFSWWRRSYRDRIADRAYARQCVVLVLQQMRRRIVWKAQEKAAARHEELNLKRQSFAAWSSAWQLRKLCSRFELRAGRRLLQRIMTVWRIRWLRRESAKERLRTFYAVQSRGRVIRSFYHWRQRLYLKRGRRRVSKTLERSLAMAVWVRWKGRLASRQQLAGKDESRASNTRCTMLARAVWRIWRQRYAQRQELRHAAHQEELIERIKTARKQRMMAMVYFTWKRKVHMLRRRITSKRSGNVATGNALAGLNQSFQNSDTSQSASHPVNAVTNVETGQWDMCQQQRHNVFSTVHGASITRLKRWYDPNEPLGELRTERLLLHCVDSPRWKRMIHSRLFTSNKRKKPSRNAKEVEVDDPYLSAYPLPRHLKGVGGPAWLSLGDGSVDVTESLPSEIEIDPYLSLDGSELGIQEP</sequence>
<dbReference type="VEuPathDB" id="TriTrypDB:TcIL3000_0_38520"/>
<organism evidence="1 2">
    <name type="scientific">Trypanosoma congolense (strain IL3000)</name>
    <dbReference type="NCBI Taxonomy" id="1068625"/>
    <lineage>
        <taxon>Eukaryota</taxon>
        <taxon>Discoba</taxon>
        <taxon>Euglenozoa</taxon>
        <taxon>Kinetoplastea</taxon>
        <taxon>Metakinetoplastina</taxon>
        <taxon>Trypanosomatida</taxon>
        <taxon>Trypanosomatidae</taxon>
        <taxon>Trypanosoma</taxon>
        <taxon>Nannomonas</taxon>
    </lineage>
</organism>
<reference evidence="1 2" key="2">
    <citation type="journal article" date="2012" name="Proc. Natl. Acad. Sci. U.S.A.">
        <title>Antigenic diversity is generated by distinct evolutionary mechanisms in African trypanosome species.</title>
        <authorList>
            <person name="Jackson A.P."/>
            <person name="Berry A."/>
            <person name="Aslett M."/>
            <person name="Allison H.C."/>
            <person name="Burton P."/>
            <person name="Vavrova-Anderson J."/>
            <person name="Brown R."/>
            <person name="Browne H."/>
            <person name="Corton N."/>
            <person name="Hauser H."/>
            <person name="Gamble J."/>
            <person name="Gilderthorp R."/>
            <person name="Marcello L."/>
            <person name="McQuillan J."/>
            <person name="Otto T.D."/>
            <person name="Quail M.A."/>
            <person name="Sanders M.J."/>
            <person name="van Tonder A."/>
            <person name="Ginger M.L."/>
            <person name="Field M.C."/>
            <person name="Barry J.D."/>
            <person name="Hertz-Fowler C."/>
            <person name="Berriman M."/>
        </authorList>
    </citation>
    <scope>NUCLEOTIDE SEQUENCE [LARGE SCALE GENOMIC DNA]</scope>
    <source>
        <strain evidence="1 2">IL3000</strain>
    </source>
</reference>
<comment type="caution">
    <text evidence="1">The sequence shown here is derived from an EMBL/GenBank/DDBJ whole genome shotgun (WGS) entry which is preliminary data.</text>
</comment>
<reference evidence="2" key="1">
    <citation type="submission" date="2011-07" db="EMBL/GenBank/DDBJ databases">
        <title>Divergent evolution of antigenic variation in African trypanosomes.</title>
        <authorList>
            <person name="Jackson A.P."/>
            <person name="Berry A."/>
            <person name="Allison H.C."/>
            <person name="Burton P."/>
            <person name="Anderson J."/>
            <person name="Aslett M."/>
            <person name="Brown R."/>
            <person name="Corton N."/>
            <person name="Harris D."/>
            <person name="Hauser H."/>
            <person name="Gamble J."/>
            <person name="Gilderthorp R."/>
            <person name="McQuillan J."/>
            <person name="Quail M.A."/>
            <person name="Sanders M."/>
            <person name="Van Tonder A."/>
            <person name="Ginger M.L."/>
            <person name="Donelson J.E."/>
            <person name="Field M.C."/>
            <person name="Barry J.D."/>
            <person name="Berriman M."/>
            <person name="Hertz-Fowler C."/>
        </authorList>
    </citation>
    <scope>NUCLEOTIDE SEQUENCE [LARGE SCALE GENOMIC DNA]</scope>
    <source>
        <strain evidence="2">IL3000</strain>
    </source>
</reference>